<evidence type="ECO:0000256" key="1">
    <source>
        <dbReference type="ARBA" id="ARBA00022737"/>
    </source>
</evidence>
<keyword evidence="2 3" id="KW-0129">CBS domain</keyword>
<feature type="domain" description="CBS" evidence="4">
    <location>
        <begin position="220"/>
        <end position="280"/>
    </location>
</feature>
<dbReference type="Gene3D" id="3.10.580.10">
    <property type="entry name" value="CBS-domain"/>
    <property type="match status" value="1"/>
</dbReference>
<dbReference type="InterPro" id="IPR000644">
    <property type="entry name" value="CBS_dom"/>
</dbReference>
<evidence type="ECO:0000256" key="3">
    <source>
        <dbReference type="PROSITE-ProRule" id="PRU00703"/>
    </source>
</evidence>
<dbReference type="AlphaFoldDB" id="A0A4P9YYM1"/>
<organism evidence="5 6">
    <name type="scientific">Syncephalis pseudoplumigaleata</name>
    <dbReference type="NCBI Taxonomy" id="1712513"/>
    <lineage>
        <taxon>Eukaryota</taxon>
        <taxon>Fungi</taxon>
        <taxon>Fungi incertae sedis</taxon>
        <taxon>Zoopagomycota</taxon>
        <taxon>Zoopagomycotina</taxon>
        <taxon>Zoopagomycetes</taxon>
        <taxon>Zoopagales</taxon>
        <taxon>Piptocephalidaceae</taxon>
        <taxon>Syncephalis</taxon>
    </lineage>
</organism>
<dbReference type="Pfam" id="PF00571">
    <property type="entry name" value="CBS"/>
    <property type="match status" value="2"/>
</dbReference>
<dbReference type="OrthoDB" id="449052at2759"/>
<dbReference type="CDD" id="cd02205">
    <property type="entry name" value="CBS_pair_SF"/>
    <property type="match status" value="1"/>
</dbReference>
<evidence type="ECO:0000313" key="5">
    <source>
        <dbReference type="EMBL" id="RKP25025.1"/>
    </source>
</evidence>
<dbReference type="EMBL" id="KZ989918">
    <property type="protein sequence ID" value="RKP25025.1"/>
    <property type="molecule type" value="Genomic_DNA"/>
</dbReference>
<dbReference type="Proteomes" id="UP000278143">
    <property type="component" value="Unassembled WGS sequence"/>
</dbReference>
<gene>
    <name evidence="5" type="ORF">SYNPS1DRAFT_22947</name>
</gene>
<keyword evidence="6" id="KW-1185">Reference proteome</keyword>
<sequence>MELLHTYHITALPVYSHDRPGVIVNIVNTFDLLDYVISFSQHYAGREAAVGEAHIQQMGNRKLNASIEAVMTLDPDRESYRLIEHERHDTLAKLLEAFAAGNHYGMVIDRRPDPLPPTLITQADIVRFAARYPGCLRGLDLDAPLTAFSCFSDKQPLVSVNEDQTALDAFAVMQQQNLNCVPVLNAQGQLVANLRAFDAGLVAASQLSILYRPVIEFLKMATNTSLMPVICLPNASVRELLDGMVRARTHHVWMVNEARQPVQVISLTDMIRWLTSATTSTTA</sequence>
<accession>A0A4P9YYM1</accession>
<dbReference type="PANTHER" id="PTHR13780">
    <property type="entry name" value="AMP-ACTIVATED PROTEIN KINASE, GAMMA REGULATORY SUBUNIT"/>
    <property type="match status" value="1"/>
</dbReference>
<keyword evidence="1" id="KW-0677">Repeat</keyword>
<dbReference type="SUPFAM" id="SSF54631">
    <property type="entry name" value="CBS-domain pair"/>
    <property type="match status" value="2"/>
</dbReference>
<evidence type="ECO:0000259" key="4">
    <source>
        <dbReference type="PROSITE" id="PS51371"/>
    </source>
</evidence>
<dbReference type="SMART" id="SM00116">
    <property type="entry name" value="CBS"/>
    <property type="match status" value="2"/>
</dbReference>
<evidence type="ECO:0000313" key="6">
    <source>
        <dbReference type="Proteomes" id="UP000278143"/>
    </source>
</evidence>
<evidence type="ECO:0000256" key="2">
    <source>
        <dbReference type="ARBA" id="ARBA00023122"/>
    </source>
</evidence>
<dbReference type="PROSITE" id="PS51371">
    <property type="entry name" value="CBS"/>
    <property type="match status" value="1"/>
</dbReference>
<reference evidence="6" key="1">
    <citation type="journal article" date="2018" name="Nat. Microbiol.">
        <title>Leveraging single-cell genomics to expand the fungal tree of life.</title>
        <authorList>
            <person name="Ahrendt S.R."/>
            <person name="Quandt C.A."/>
            <person name="Ciobanu D."/>
            <person name="Clum A."/>
            <person name="Salamov A."/>
            <person name="Andreopoulos B."/>
            <person name="Cheng J.F."/>
            <person name="Woyke T."/>
            <person name="Pelin A."/>
            <person name="Henrissat B."/>
            <person name="Reynolds N.K."/>
            <person name="Benny G.L."/>
            <person name="Smith M.E."/>
            <person name="James T.Y."/>
            <person name="Grigoriev I.V."/>
        </authorList>
    </citation>
    <scope>NUCLEOTIDE SEQUENCE [LARGE SCALE GENOMIC DNA]</scope>
    <source>
        <strain evidence="6">Benny S71-1</strain>
    </source>
</reference>
<dbReference type="InterPro" id="IPR046342">
    <property type="entry name" value="CBS_dom_sf"/>
</dbReference>
<name>A0A4P9YYM1_9FUNG</name>
<dbReference type="PANTHER" id="PTHR13780:SF36">
    <property type="entry name" value="CBS DOMAIN-CONTAINING PROTEIN"/>
    <property type="match status" value="1"/>
</dbReference>
<proteinExistence type="predicted"/>
<dbReference type="InterPro" id="IPR050511">
    <property type="entry name" value="AMPK_gamma/SDS23_families"/>
</dbReference>
<protein>
    <recommendedName>
        <fullName evidence="4">CBS domain-containing protein</fullName>
    </recommendedName>
</protein>